<dbReference type="InterPro" id="IPR054722">
    <property type="entry name" value="PolX-like_BBD"/>
</dbReference>
<name>A0A1J3IHZ8_NOCCA</name>
<accession>A0A1J3IHZ8</accession>
<dbReference type="Pfam" id="PF22936">
    <property type="entry name" value="Pol_BBD"/>
    <property type="match status" value="1"/>
</dbReference>
<evidence type="ECO:0000313" key="2">
    <source>
        <dbReference type="EMBL" id="JAU78996.1"/>
    </source>
</evidence>
<proteinExistence type="predicted"/>
<dbReference type="EMBL" id="GEVM01026942">
    <property type="protein sequence ID" value="JAU78996.1"/>
    <property type="molecule type" value="Transcribed_RNA"/>
</dbReference>
<evidence type="ECO:0000259" key="1">
    <source>
        <dbReference type="Pfam" id="PF22936"/>
    </source>
</evidence>
<feature type="domain" description="Retrovirus-related Pol polyprotein from transposon TNT 1-94-like beta-barrel" evidence="1">
    <location>
        <begin position="11"/>
        <end position="55"/>
    </location>
</feature>
<sequence>MTLRMSGFWISEVKGIGKIRIMNPDGSVVILTDVRYMPDMSRNLISYGMLEKSGCSYRGEDYTVTFFKDGQKVISGKYIDGLYYLRKMWGNWNSARAVYLENLTSRASLKPNTLPQGSWSTFTQIYGDLHREEDQVPED</sequence>
<dbReference type="AlphaFoldDB" id="A0A1J3IHZ8"/>
<gene>
    <name evidence="2" type="ORF">MP_TR16270_c0_g1_i1_g.46234</name>
</gene>
<reference evidence="2" key="1">
    <citation type="submission" date="2016-07" db="EMBL/GenBank/DDBJ databases">
        <title>De novo transcriptome assembly of four accessions of the metal hyperaccumulator plant Noccaea caerulescens.</title>
        <authorList>
            <person name="Blande D."/>
            <person name="Halimaa P."/>
            <person name="Tervahauta A.I."/>
            <person name="Aarts M.G."/>
            <person name="Karenlampi S.O."/>
        </authorList>
    </citation>
    <scope>NUCLEOTIDE SEQUENCE</scope>
</reference>
<protein>
    <recommendedName>
        <fullName evidence="1">Retrovirus-related Pol polyprotein from transposon TNT 1-94-like beta-barrel domain-containing protein</fullName>
    </recommendedName>
</protein>
<organism evidence="2">
    <name type="scientific">Noccaea caerulescens</name>
    <name type="common">Alpine penny-cress</name>
    <name type="synonym">Thlaspi caerulescens</name>
    <dbReference type="NCBI Taxonomy" id="107243"/>
    <lineage>
        <taxon>Eukaryota</taxon>
        <taxon>Viridiplantae</taxon>
        <taxon>Streptophyta</taxon>
        <taxon>Embryophyta</taxon>
        <taxon>Tracheophyta</taxon>
        <taxon>Spermatophyta</taxon>
        <taxon>Magnoliopsida</taxon>
        <taxon>eudicotyledons</taxon>
        <taxon>Gunneridae</taxon>
        <taxon>Pentapetalae</taxon>
        <taxon>rosids</taxon>
        <taxon>malvids</taxon>
        <taxon>Brassicales</taxon>
        <taxon>Brassicaceae</taxon>
        <taxon>Coluteocarpeae</taxon>
        <taxon>Noccaea</taxon>
    </lineage>
</organism>